<evidence type="ECO:0000256" key="1">
    <source>
        <dbReference type="ARBA" id="ARBA00004370"/>
    </source>
</evidence>
<evidence type="ECO:0000256" key="5">
    <source>
        <dbReference type="RuleBase" id="RU004004"/>
    </source>
</evidence>
<evidence type="ECO:0000256" key="4">
    <source>
        <dbReference type="RuleBase" id="RU004003"/>
    </source>
</evidence>
<name>A0A5C6B8Q7_9BACT</name>
<gene>
    <name evidence="10" type="primary">pulD_1</name>
    <name evidence="10" type="ORF">Pla52n_02090</name>
</gene>
<keyword evidence="11" id="KW-1185">Reference proteome</keyword>
<evidence type="ECO:0000313" key="10">
    <source>
        <dbReference type="EMBL" id="TWU07636.1"/>
    </source>
</evidence>
<dbReference type="Gene3D" id="3.30.1370.120">
    <property type="match status" value="5"/>
</dbReference>
<evidence type="ECO:0000256" key="7">
    <source>
        <dbReference type="SAM" id="SignalP"/>
    </source>
</evidence>
<dbReference type="Pfam" id="PF00263">
    <property type="entry name" value="Secretin"/>
    <property type="match status" value="1"/>
</dbReference>
<dbReference type="GO" id="GO:0015627">
    <property type="term" value="C:type II protein secretion system complex"/>
    <property type="evidence" value="ECO:0007669"/>
    <property type="project" value="TreeGrafter"/>
</dbReference>
<dbReference type="Pfam" id="PF03958">
    <property type="entry name" value="Secretin_N"/>
    <property type="match status" value="4"/>
</dbReference>
<comment type="similarity">
    <text evidence="4">Belongs to the bacterial secretin family.</text>
</comment>
<dbReference type="InterPro" id="IPR005644">
    <property type="entry name" value="NolW-like"/>
</dbReference>
<evidence type="ECO:0000259" key="8">
    <source>
        <dbReference type="Pfam" id="PF00263"/>
    </source>
</evidence>
<evidence type="ECO:0000256" key="6">
    <source>
        <dbReference type="SAM" id="MobiDB-lite"/>
    </source>
</evidence>
<feature type="domain" description="Type II/III secretion system secretin-like" evidence="8">
    <location>
        <begin position="870"/>
        <end position="1038"/>
    </location>
</feature>
<dbReference type="Proteomes" id="UP000320176">
    <property type="component" value="Unassembled WGS sequence"/>
</dbReference>
<feature type="signal peptide" evidence="7">
    <location>
        <begin position="1"/>
        <end position="24"/>
    </location>
</feature>
<keyword evidence="3" id="KW-0472">Membrane</keyword>
<proteinExistence type="inferred from homology"/>
<feature type="domain" description="NolW-like" evidence="9">
    <location>
        <begin position="407"/>
        <end position="479"/>
    </location>
</feature>
<feature type="domain" description="NolW-like" evidence="9">
    <location>
        <begin position="335"/>
        <end position="400"/>
    </location>
</feature>
<evidence type="ECO:0000313" key="11">
    <source>
        <dbReference type="Proteomes" id="UP000320176"/>
    </source>
</evidence>
<dbReference type="PRINTS" id="PR00811">
    <property type="entry name" value="BCTERIALGSPD"/>
</dbReference>
<feature type="domain" description="NolW-like" evidence="9">
    <location>
        <begin position="487"/>
        <end position="580"/>
    </location>
</feature>
<evidence type="ECO:0000256" key="2">
    <source>
        <dbReference type="ARBA" id="ARBA00022729"/>
    </source>
</evidence>
<dbReference type="PROSITE" id="PS00875">
    <property type="entry name" value="T2SP_D"/>
    <property type="match status" value="1"/>
</dbReference>
<dbReference type="RefSeq" id="WP_231741577.1">
    <property type="nucleotide sequence ID" value="NZ_CP151726.1"/>
</dbReference>
<feature type="domain" description="NolW-like" evidence="9">
    <location>
        <begin position="586"/>
        <end position="673"/>
    </location>
</feature>
<organism evidence="10 11">
    <name type="scientific">Stieleria varia</name>
    <dbReference type="NCBI Taxonomy" id="2528005"/>
    <lineage>
        <taxon>Bacteria</taxon>
        <taxon>Pseudomonadati</taxon>
        <taxon>Planctomycetota</taxon>
        <taxon>Planctomycetia</taxon>
        <taxon>Pirellulales</taxon>
        <taxon>Pirellulaceae</taxon>
        <taxon>Stieleria</taxon>
    </lineage>
</organism>
<dbReference type="InterPro" id="IPR004846">
    <property type="entry name" value="T2SS/T3SS_dom"/>
</dbReference>
<dbReference type="GO" id="GO:0009306">
    <property type="term" value="P:protein secretion"/>
    <property type="evidence" value="ECO:0007669"/>
    <property type="project" value="InterPro"/>
</dbReference>
<reference evidence="10 11" key="1">
    <citation type="submission" date="2019-02" db="EMBL/GenBank/DDBJ databases">
        <title>Deep-cultivation of Planctomycetes and their phenomic and genomic characterization uncovers novel biology.</title>
        <authorList>
            <person name="Wiegand S."/>
            <person name="Jogler M."/>
            <person name="Boedeker C."/>
            <person name="Pinto D."/>
            <person name="Vollmers J."/>
            <person name="Rivas-Marin E."/>
            <person name="Kohn T."/>
            <person name="Peeters S.H."/>
            <person name="Heuer A."/>
            <person name="Rast P."/>
            <person name="Oberbeckmann S."/>
            <person name="Bunk B."/>
            <person name="Jeske O."/>
            <person name="Meyerdierks A."/>
            <person name="Storesund J.E."/>
            <person name="Kallscheuer N."/>
            <person name="Luecker S."/>
            <person name="Lage O.M."/>
            <person name="Pohl T."/>
            <person name="Merkel B.J."/>
            <person name="Hornburger P."/>
            <person name="Mueller R.-W."/>
            <person name="Bruemmer F."/>
            <person name="Labrenz M."/>
            <person name="Spormann A.M."/>
            <person name="Op Den Camp H."/>
            <person name="Overmann J."/>
            <person name="Amann R."/>
            <person name="Jetten M.S.M."/>
            <person name="Mascher T."/>
            <person name="Medema M.H."/>
            <person name="Devos D.P."/>
            <person name="Kaster A.-K."/>
            <person name="Ovreas L."/>
            <person name="Rohde M."/>
            <person name="Galperin M.Y."/>
            <person name="Jogler C."/>
        </authorList>
    </citation>
    <scope>NUCLEOTIDE SEQUENCE [LARGE SCALE GENOMIC DNA]</scope>
    <source>
        <strain evidence="10 11">Pla52n</strain>
    </source>
</reference>
<evidence type="ECO:0000259" key="9">
    <source>
        <dbReference type="Pfam" id="PF03958"/>
    </source>
</evidence>
<dbReference type="InterPro" id="IPR038591">
    <property type="entry name" value="NolW-like_sf"/>
</dbReference>
<dbReference type="GO" id="GO:0009279">
    <property type="term" value="C:cell outer membrane"/>
    <property type="evidence" value="ECO:0007669"/>
    <property type="project" value="UniProtKB-SubCell"/>
</dbReference>
<feature type="compositionally biased region" description="Polar residues" evidence="6">
    <location>
        <begin position="1216"/>
        <end position="1225"/>
    </location>
</feature>
<protein>
    <submittedName>
        <fullName evidence="10">Type II secretion system protein D</fullName>
    </submittedName>
</protein>
<dbReference type="EMBL" id="SJPN01000001">
    <property type="protein sequence ID" value="TWU07636.1"/>
    <property type="molecule type" value="Genomic_DNA"/>
</dbReference>
<feature type="chain" id="PRO_5022845123" evidence="7">
    <location>
        <begin position="25"/>
        <end position="1244"/>
    </location>
</feature>
<feature type="region of interest" description="Disordered" evidence="6">
    <location>
        <begin position="1136"/>
        <end position="1174"/>
    </location>
</feature>
<dbReference type="PANTHER" id="PTHR30332:SF24">
    <property type="entry name" value="SECRETIN GSPD-RELATED"/>
    <property type="match status" value="1"/>
</dbReference>
<sequence length="1244" mass="131397" precursor="true">MHRFKLLVVCIGTVAIAMSSPTLAQQPGGLDPESLPGLTLTEKSQLRKLPVPAAHASSLATALSLRYQDVPNVSIAPDAKNQQLVVMAPPATQQQIASEVKSLLDQGGVRPDASLPASPFSVQLTNITWRQFERDLQQIGGPLTPVTTSDNGNRAAYQMVADAMSGTTVEVDRKHNIVTVRGPDPSIPGWRNMIRSLDTAPLTASDVTQIHRLVHAEPAPIQRAIRLLRSLEDRPGSRATGNSSIFRNAVFQTQAGGAGAAADGGAAGGEGSESAEVVIDGGTSEGGGVLGNVDIQFIPELGQIIIKGAKRDVDRVKGLIQEIEDKARLTQPDIEIVPLQHADCNAVSELLSQLYEDVLSSRLGDVSITSLDSPNSLLLIGRTEAIASLKDLIAKIDLPVEASSRLRVFRLQNASARDAEETIQGFFTSQPGSDEDNRPGLGARVRVLADYRTNSLIVSCSPRDMSEVTRLINELDVQQIAATSELKVFTLNNALAEDLAATLQDAINGTDEGGNDNITAPSTALTIVAVDSDQQRVVDSGVLAGATITADAGANAIVVRAPSASMPLIAELIRQLDKAPGIDSLVKVFTIENGDAAQLTQALQTLFGDDAGTSGTSVGAGNLAGLPGSTASSESSLVPLRFSTDVRTNSIVASGSSEDLEVVESILLRLDSEGFAERITEVIWLRNNDAQLIADAITNYVIERQGNQNAIQQYNAGLGPYDLPDRDIVAVPEINSNSILLSVSPRLYEEVRSLIDRLDRRRPMVLIKVLLAEVSLSDTFEFGAELGLQDSLVFNRGLAVADVPGTVAAGDPGFNFNNAGTTNTNTFARNTLGAAGVSTFGLGQTSPVTGYGGFVLNAASDSVSLLLRTLQEANRAQVLSRPEVMTMDNTTSVINIGRQIARFRGTTITNNATTQDIEDITIGLTLGIRPRVGADGVITVDVDVTRSDRDPASGTTVLDGNGNSFVIDDIVQTTAQSILSVYDGQTVIMGGLIQKNRSNISRRVPLLADIPLLGHLFRFDRETERRNELLIILTPTLISGGQDLEYVKQVESSRMSWCLADVVEAHGDVGLSGGYGLWGPAVGGVIYPDVNPTVENEVIISDVPMGSSPVLDNSTSVMQQPVGEIIYDSPASGLLESQEGVPSYTAPRSAPSVPSGPESLPTPITIPDVQALPPDNVLPPPNSSSGMRMPGNGIGQVSALMMPETGSPAVTPAPWMQSNPMQSSPAGGYPNVSGPRPIRLGTQN</sequence>
<keyword evidence="2 7" id="KW-0732">Signal</keyword>
<comment type="caution">
    <text evidence="10">The sequence shown here is derived from an EMBL/GenBank/DDBJ whole genome shotgun (WGS) entry which is preliminary data.</text>
</comment>
<evidence type="ECO:0000256" key="3">
    <source>
        <dbReference type="ARBA" id="ARBA00023136"/>
    </source>
</evidence>
<dbReference type="PANTHER" id="PTHR30332">
    <property type="entry name" value="PROBABLE GENERAL SECRETION PATHWAY PROTEIN D"/>
    <property type="match status" value="1"/>
</dbReference>
<dbReference type="InterPro" id="IPR004845">
    <property type="entry name" value="T2SS_GspD_CS"/>
</dbReference>
<comment type="subcellular location">
    <subcellularLocation>
        <location evidence="5">Cell outer membrane</location>
    </subcellularLocation>
    <subcellularLocation>
        <location evidence="1">Membrane</location>
    </subcellularLocation>
</comment>
<dbReference type="InterPro" id="IPR050810">
    <property type="entry name" value="Bact_Secretion_Sys_Channel"/>
</dbReference>
<keyword evidence="5" id="KW-0813">Transport</keyword>
<dbReference type="InterPro" id="IPR001775">
    <property type="entry name" value="GspD/PilQ"/>
</dbReference>
<dbReference type="AlphaFoldDB" id="A0A5C6B8Q7"/>
<feature type="region of interest" description="Disordered" evidence="6">
    <location>
        <begin position="1205"/>
        <end position="1244"/>
    </location>
</feature>
<accession>A0A5C6B8Q7</accession>